<gene>
    <name evidence="4" type="ORF">GCM10011340_32360</name>
</gene>
<dbReference type="InterPro" id="IPR012373">
    <property type="entry name" value="Ferrdict_sens_TM"/>
</dbReference>
<dbReference type="Pfam" id="PF16344">
    <property type="entry name" value="FecR_C"/>
    <property type="match status" value="1"/>
</dbReference>
<name>A0ABQ3I9F1_9BACT</name>
<dbReference type="InterPro" id="IPR032508">
    <property type="entry name" value="FecR_C"/>
</dbReference>
<sequence length="308" mass="34387">MSDNHHSEETINRWLQGKLSEAERIAFEQSPEGQDYLQILQATDKLGFPDYDVEAELQKLHALKKEQGPSTFSFWKIAVAALLIVGVSLVYYLTQTGYTTHNTGFGETLAITLPDASVVTLNANSELQYKTSDFAEDRKLKLRGEAFFEVTRGIDFEVQTSEGSIKVLGTSFNVKQLRNVLEVQVYSGLVAVEGSSTRQQLQKGEGLRLENGVLHKSWTKPVENKPLWISEHLVELEDAPLQEALVQLENSYGITIRSNISTDSIRFTGAFPTDDVESALRIVLSAAELDYTYDPQNKVLTISGRQNP</sequence>
<reference evidence="5" key="1">
    <citation type="journal article" date="2019" name="Int. J. Syst. Evol. Microbiol.">
        <title>The Global Catalogue of Microorganisms (GCM) 10K type strain sequencing project: providing services to taxonomists for standard genome sequencing and annotation.</title>
        <authorList>
            <consortium name="The Broad Institute Genomics Platform"/>
            <consortium name="The Broad Institute Genome Sequencing Center for Infectious Disease"/>
            <person name="Wu L."/>
            <person name="Ma J."/>
        </authorList>
    </citation>
    <scope>NUCLEOTIDE SEQUENCE [LARGE SCALE GENOMIC DNA]</scope>
    <source>
        <strain evidence="5">CGMCC 1.15111</strain>
    </source>
</reference>
<evidence type="ECO:0000259" key="2">
    <source>
        <dbReference type="Pfam" id="PF04773"/>
    </source>
</evidence>
<evidence type="ECO:0008006" key="6">
    <source>
        <dbReference type="Google" id="ProtNLM"/>
    </source>
</evidence>
<dbReference type="Pfam" id="PF04773">
    <property type="entry name" value="FecR"/>
    <property type="match status" value="1"/>
</dbReference>
<feature type="domain" description="FecR protein" evidence="2">
    <location>
        <begin position="100"/>
        <end position="190"/>
    </location>
</feature>
<evidence type="ECO:0000256" key="1">
    <source>
        <dbReference type="SAM" id="Phobius"/>
    </source>
</evidence>
<keyword evidence="1" id="KW-0472">Membrane</keyword>
<dbReference type="Gene3D" id="3.55.50.30">
    <property type="match status" value="1"/>
</dbReference>
<protein>
    <recommendedName>
        <fullName evidence="6">FecR protein domain-containing protein</fullName>
    </recommendedName>
</protein>
<keyword evidence="1" id="KW-0812">Transmembrane</keyword>
<proteinExistence type="predicted"/>
<evidence type="ECO:0000259" key="3">
    <source>
        <dbReference type="Pfam" id="PF16344"/>
    </source>
</evidence>
<dbReference type="PANTHER" id="PTHR30273:SF2">
    <property type="entry name" value="PROTEIN FECR"/>
    <property type="match status" value="1"/>
</dbReference>
<keyword evidence="5" id="KW-1185">Reference proteome</keyword>
<dbReference type="Gene3D" id="2.60.120.1440">
    <property type="match status" value="1"/>
</dbReference>
<feature type="domain" description="Protein FecR C-terminal" evidence="3">
    <location>
        <begin position="236"/>
        <end position="294"/>
    </location>
</feature>
<keyword evidence="1" id="KW-1133">Transmembrane helix</keyword>
<organism evidence="4 5">
    <name type="scientific">Roseivirga thermotolerans</name>
    <dbReference type="NCBI Taxonomy" id="1758176"/>
    <lineage>
        <taxon>Bacteria</taxon>
        <taxon>Pseudomonadati</taxon>
        <taxon>Bacteroidota</taxon>
        <taxon>Cytophagia</taxon>
        <taxon>Cytophagales</taxon>
        <taxon>Roseivirgaceae</taxon>
        <taxon>Roseivirga</taxon>
    </lineage>
</organism>
<accession>A0ABQ3I9F1</accession>
<comment type="caution">
    <text evidence="4">The sequence shown here is derived from an EMBL/GenBank/DDBJ whole genome shotgun (WGS) entry which is preliminary data.</text>
</comment>
<dbReference type="RefSeq" id="WP_189631326.1">
    <property type="nucleotide sequence ID" value="NZ_BNAG01000004.1"/>
</dbReference>
<evidence type="ECO:0000313" key="5">
    <source>
        <dbReference type="Proteomes" id="UP000658258"/>
    </source>
</evidence>
<dbReference type="Proteomes" id="UP000658258">
    <property type="component" value="Unassembled WGS sequence"/>
</dbReference>
<dbReference type="EMBL" id="BNAG01000004">
    <property type="protein sequence ID" value="GHE73316.1"/>
    <property type="molecule type" value="Genomic_DNA"/>
</dbReference>
<evidence type="ECO:0000313" key="4">
    <source>
        <dbReference type="EMBL" id="GHE73316.1"/>
    </source>
</evidence>
<dbReference type="PANTHER" id="PTHR30273">
    <property type="entry name" value="PERIPLASMIC SIGNAL SENSOR AND SIGMA FACTOR ACTIVATOR FECR-RELATED"/>
    <property type="match status" value="1"/>
</dbReference>
<feature type="transmembrane region" description="Helical" evidence="1">
    <location>
        <begin position="74"/>
        <end position="93"/>
    </location>
</feature>
<dbReference type="PIRSF" id="PIRSF018266">
    <property type="entry name" value="FecR"/>
    <property type="match status" value="1"/>
</dbReference>
<dbReference type="InterPro" id="IPR006860">
    <property type="entry name" value="FecR"/>
</dbReference>